<dbReference type="Proteomes" id="UP000292781">
    <property type="component" value="Unassembled WGS sequence"/>
</dbReference>
<keyword evidence="5" id="KW-1185">Reference proteome</keyword>
<organism evidence="3 5">
    <name type="scientific">Siculibacillus lacustris</name>
    <dbReference type="NCBI Taxonomy" id="1549641"/>
    <lineage>
        <taxon>Bacteria</taxon>
        <taxon>Pseudomonadati</taxon>
        <taxon>Pseudomonadota</taxon>
        <taxon>Alphaproteobacteria</taxon>
        <taxon>Hyphomicrobiales</taxon>
        <taxon>Ancalomicrobiaceae</taxon>
        <taxon>Siculibacillus</taxon>
    </lineage>
</organism>
<dbReference type="EMBL" id="SJFN01000004">
    <property type="protein sequence ID" value="TBW40266.1"/>
    <property type="molecule type" value="Genomic_DNA"/>
</dbReference>
<dbReference type="InterPro" id="IPR001584">
    <property type="entry name" value="Integrase_cat-core"/>
</dbReference>
<accession>A0A4V6MYY9</accession>
<feature type="region of interest" description="Disordered" evidence="1">
    <location>
        <begin position="42"/>
        <end position="75"/>
    </location>
</feature>
<sequence length="75" mass="8492">FTTLAQVRALLGRWRADYNEARPHSRLGWQTPVEFARTFPRRETALRNPTSSAPSPAAHPAPKDNPNRQSELRIG</sequence>
<evidence type="ECO:0000256" key="1">
    <source>
        <dbReference type="SAM" id="MobiDB-lite"/>
    </source>
</evidence>
<evidence type="ECO:0000259" key="2">
    <source>
        <dbReference type="Pfam" id="PF13683"/>
    </source>
</evidence>
<dbReference type="InterPro" id="IPR012337">
    <property type="entry name" value="RNaseH-like_sf"/>
</dbReference>
<gene>
    <name evidence="4" type="ORF">EYW49_03545</name>
    <name evidence="3" type="ORF">EYW49_20290</name>
</gene>
<dbReference type="Pfam" id="PF13683">
    <property type="entry name" value="rve_3"/>
    <property type="match status" value="1"/>
</dbReference>
<name>A0A4V6MYY9_9HYPH</name>
<evidence type="ECO:0000313" key="3">
    <source>
        <dbReference type="EMBL" id="TBW33408.1"/>
    </source>
</evidence>
<dbReference type="EMBL" id="SJFN01000044">
    <property type="protein sequence ID" value="TBW33408.1"/>
    <property type="molecule type" value="Genomic_DNA"/>
</dbReference>
<dbReference type="AlphaFoldDB" id="A0A4V6MYY9"/>
<feature type="non-terminal residue" evidence="3">
    <location>
        <position position="1"/>
    </location>
</feature>
<proteinExistence type="predicted"/>
<feature type="compositionally biased region" description="Low complexity" evidence="1">
    <location>
        <begin position="51"/>
        <end position="60"/>
    </location>
</feature>
<evidence type="ECO:0000313" key="5">
    <source>
        <dbReference type="Proteomes" id="UP000292781"/>
    </source>
</evidence>
<evidence type="ECO:0000313" key="4">
    <source>
        <dbReference type="EMBL" id="TBW40266.1"/>
    </source>
</evidence>
<protein>
    <submittedName>
        <fullName evidence="3">IS3 family transposase</fullName>
    </submittedName>
</protein>
<comment type="caution">
    <text evidence="3">The sequence shown here is derived from an EMBL/GenBank/DDBJ whole genome shotgun (WGS) entry which is preliminary data.</text>
</comment>
<dbReference type="RefSeq" id="WP_165498115.1">
    <property type="nucleotide sequence ID" value="NZ_SJFN01000004.1"/>
</dbReference>
<feature type="compositionally biased region" description="Basic and acidic residues" evidence="1">
    <location>
        <begin position="61"/>
        <end position="75"/>
    </location>
</feature>
<dbReference type="SUPFAM" id="SSF53098">
    <property type="entry name" value="Ribonuclease H-like"/>
    <property type="match status" value="1"/>
</dbReference>
<feature type="domain" description="Integrase catalytic" evidence="2">
    <location>
        <begin position="1"/>
        <end position="32"/>
    </location>
</feature>
<reference evidence="3 5" key="1">
    <citation type="submission" date="2019-02" db="EMBL/GenBank/DDBJ databases">
        <title>Siculibacillus lacustris gen. nov., sp. nov., a new rosette-forming bacterium isolated from a freshwater crater lake (Lake St. Ana, Romania).</title>
        <authorList>
            <person name="Felfoldi T."/>
            <person name="Marton Z."/>
            <person name="Szabo A."/>
            <person name="Mentes A."/>
            <person name="Boka K."/>
            <person name="Marialigeti K."/>
            <person name="Mathe I."/>
            <person name="Koncz M."/>
            <person name="Schumann P."/>
            <person name="Toth E."/>
        </authorList>
    </citation>
    <scope>NUCLEOTIDE SEQUENCE [LARGE SCALE GENOMIC DNA]</scope>
    <source>
        <strain evidence="3 5">SA-279</strain>
    </source>
</reference>
<dbReference type="GO" id="GO:0015074">
    <property type="term" value="P:DNA integration"/>
    <property type="evidence" value="ECO:0007669"/>
    <property type="project" value="InterPro"/>
</dbReference>